<keyword evidence="9 13" id="KW-0564">Palmitate</keyword>
<comment type="caution">
    <text evidence="14">The sequence shown here is derived from an EMBL/GenBank/DDBJ whole genome shotgun (WGS) entry which is preliminary data.</text>
</comment>
<dbReference type="Gene3D" id="2.50.20.10">
    <property type="entry name" value="Lipoprotein localisation LolA/LolB/LppX"/>
    <property type="match status" value="1"/>
</dbReference>
<dbReference type="eggNOG" id="COG3017">
    <property type="taxonomic scope" value="Bacteria"/>
</dbReference>
<keyword evidence="7 13" id="KW-0653">Protein transport</keyword>
<evidence type="ECO:0000256" key="8">
    <source>
        <dbReference type="ARBA" id="ARBA00023136"/>
    </source>
</evidence>
<dbReference type="STRING" id="1127673.GLIP_0892"/>
<name>K6YQC3_9ALTE</name>
<evidence type="ECO:0000256" key="13">
    <source>
        <dbReference type="HAMAP-Rule" id="MF_00233"/>
    </source>
</evidence>
<evidence type="ECO:0000256" key="9">
    <source>
        <dbReference type="ARBA" id="ARBA00023139"/>
    </source>
</evidence>
<evidence type="ECO:0000256" key="1">
    <source>
        <dbReference type="ARBA" id="ARBA00004459"/>
    </source>
</evidence>
<evidence type="ECO:0000313" key="14">
    <source>
        <dbReference type="EMBL" id="GAC13535.1"/>
    </source>
</evidence>
<dbReference type="GO" id="GO:0009279">
    <property type="term" value="C:cell outer membrane"/>
    <property type="evidence" value="ECO:0007669"/>
    <property type="project" value="UniProtKB-SubCell"/>
</dbReference>
<evidence type="ECO:0000256" key="6">
    <source>
        <dbReference type="ARBA" id="ARBA00022729"/>
    </source>
</evidence>
<dbReference type="InterPro" id="IPR004565">
    <property type="entry name" value="OM_lipoprot_LolB"/>
</dbReference>
<keyword evidence="10 13" id="KW-0143">Chaperone</keyword>
<evidence type="ECO:0000256" key="10">
    <source>
        <dbReference type="ARBA" id="ARBA00023186"/>
    </source>
</evidence>
<dbReference type="NCBIfam" id="TIGR00548">
    <property type="entry name" value="lolB"/>
    <property type="match status" value="1"/>
</dbReference>
<dbReference type="GO" id="GO:0015031">
    <property type="term" value="P:protein transport"/>
    <property type="evidence" value="ECO:0007669"/>
    <property type="project" value="UniProtKB-KW"/>
</dbReference>
<keyword evidence="15" id="KW-1185">Reference proteome</keyword>
<evidence type="ECO:0000256" key="5">
    <source>
        <dbReference type="ARBA" id="ARBA00022448"/>
    </source>
</evidence>
<protein>
    <recommendedName>
        <fullName evidence="4 13">Outer-membrane lipoprotein LolB</fullName>
    </recommendedName>
</protein>
<proteinExistence type="inferred from homology"/>
<dbReference type="GO" id="GO:0044874">
    <property type="term" value="P:lipoprotein localization to outer membrane"/>
    <property type="evidence" value="ECO:0007669"/>
    <property type="project" value="UniProtKB-UniRule"/>
</dbReference>
<dbReference type="SUPFAM" id="SSF89392">
    <property type="entry name" value="Prokaryotic lipoproteins and lipoprotein localization factors"/>
    <property type="match status" value="1"/>
</dbReference>
<dbReference type="RefSeq" id="WP_008843352.1">
    <property type="nucleotide sequence ID" value="NZ_BAEN01000021.1"/>
</dbReference>
<keyword evidence="11 13" id="KW-0998">Cell outer membrane</keyword>
<reference evidence="14 15" key="1">
    <citation type="journal article" date="2017" name="Antonie Van Leeuwenhoek">
        <title>Rhizobium rhizosphaerae sp. nov., a novel species isolated from rice rhizosphere.</title>
        <authorList>
            <person name="Zhao J.J."/>
            <person name="Zhang J."/>
            <person name="Zhang R.J."/>
            <person name="Zhang C.W."/>
            <person name="Yin H.Q."/>
            <person name="Zhang X.X."/>
        </authorList>
    </citation>
    <scope>NUCLEOTIDE SEQUENCE [LARGE SCALE GENOMIC DNA]</scope>
    <source>
        <strain evidence="14 15">E3</strain>
    </source>
</reference>
<dbReference type="HAMAP" id="MF_00233">
    <property type="entry name" value="LolB"/>
    <property type="match status" value="1"/>
</dbReference>
<sequence>MKSCNIIWVYLAILLLSGCVSSTKINQSVDSDYHQQQLTALTHWKIKGRLAFQSEEEKVSAYMNWHQQNKDFDLQLNTFIGTSILKMHGEESFAWLEVDDQTFIDNNANELILQVTGWNIPVERLALWVKGQHTEADNVVFDDFGLVSTLEAKCRKCAPWTLSYSNYKKVEELWLPHSIQLVNTQNAMNQIKIKISSWQKL</sequence>
<evidence type="ECO:0000313" key="15">
    <source>
        <dbReference type="Proteomes" id="UP000006334"/>
    </source>
</evidence>
<dbReference type="OrthoDB" id="9797618at2"/>
<keyword evidence="12 13" id="KW-0449">Lipoprotein</keyword>
<dbReference type="Proteomes" id="UP000006334">
    <property type="component" value="Unassembled WGS sequence"/>
</dbReference>
<keyword evidence="6 13" id="KW-0732">Signal</keyword>
<comment type="subcellular location">
    <subcellularLocation>
        <location evidence="1 13">Cell outer membrane</location>
        <topology evidence="1 13">Lipid-anchor</topology>
    </subcellularLocation>
</comment>
<dbReference type="AlphaFoldDB" id="K6YQC3"/>
<dbReference type="PROSITE" id="PS51257">
    <property type="entry name" value="PROKAR_LIPOPROTEIN"/>
    <property type="match status" value="1"/>
</dbReference>
<evidence type="ECO:0000256" key="12">
    <source>
        <dbReference type="ARBA" id="ARBA00023288"/>
    </source>
</evidence>
<evidence type="ECO:0000256" key="11">
    <source>
        <dbReference type="ARBA" id="ARBA00023237"/>
    </source>
</evidence>
<dbReference type="EMBL" id="BAEN01000021">
    <property type="protein sequence ID" value="GAC13535.1"/>
    <property type="molecule type" value="Genomic_DNA"/>
</dbReference>
<comment type="similarity">
    <text evidence="2 13">Belongs to the LolB family.</text>
</comment>
<evidence type="ECO:0000256" key="2">
    <source>
        <dbReference type="ARBA" id="ARBA00009696"/>
    </source>
</evidence>
<dbReference type="InterPro" id="IPR029046">
    <property type="entry name" value="LolA/LolB/LppX"/>
</dbReference>
<keyword evidence="8 13" id="KW-0472">Membrane</keyword>
<evidence type="ECO:0000256" key="3">
    <source>
        <dbReference type="ARBA" id="ARBA00011245"/>
    </source>
</evidence>
<gene>
    <name evidence="13 14" type="primary">lolB</name>
    <name evidence="14" type="ORF">GLIP_0892</name>
</gene>
<accession>K6YQC3</accession>
<keyword evidence="5 13" id="KW-0813">Transport</keyword>
<comment type="function">
    <text evidence="13">Plays a critical role in the incorporation of lipoproteins in the outer membrane after they are released by the LolA protein.</text>
</comment>
<evidence type="ECO:0000256" key="7">
    <source>
        <dbReference type="ARBA" id="ARBA00022927"/>
    </source>
</evidence>
<evidence type="ECO:0000256" key="4">
    <source>
        <dbReference type="ARBA" id="ARBA00016202"/>
    </source>
</evidence>
<organism evidence="14 15">
    <name type="scientific">Aliiglaciecola lipolytica E3</name>
    <dbReference type="NCBI Taxonomy" id="1127673"/>
    <lineage>
        <taxon>Bacteria</taxon>
        <taxon>Pseudomonadati</taxon>
        <taxon>Pseudomonadota</taxon>
        <taxon>Gammaproteobacteria</taxon>
        <taxon>Alteromonadales</taxon>
        <taxon>Alteromonadaceae</taxon>
        <taxon>Aliiglaciecola</taxon>
    </lineage>
</organism>
<dbReference type="Pfam" id="PF03550">
    <property type="entry name" value="LolB"/>
    <property type="match status" value="1"/>
</dbReference>
<dbReference type="CDD" id="cd16326">
    <property type="entry name" value="LolB"/>
    <property type="match status" value="1"/>
</dbReference>
<comment type="subunit">
    <text evidence="3 13">Monomer.</text>
</comment>